<dbReference type="PANTHER" id="PTHR37307">
    <property type="entry name" value="CELL DIVISION PROTEIN WHIA-RELATED"/>
    <property type="match status" value="1"/>
</dbReference>
<comment type="caution">
    <text evidence="7">The sequence shown here is derived from an EMBL/GenBank/DDBJ whole genome shotgun (WGS) entry which is preliminary data.</text>
</comment>
<keyword evidence="8" id="KW-1185">Reference proteome</keyword>
<dbReference type="InterPro" id="IPR039518">
    <property type="entry name" value="WhiA_LAGLIDADG_dom"/>
</dbReference>
<keyword evidence="2 4" id="KW-0238">DNA-binding</keyword>
<name>A0ABP9U6E8_9BACT</name>
<sequence>MKLDEQNLITFSETVKNEISKSEDITEVEKEYLTFSMLRNTGDYLLFEDIYELRTRYVSVIKLLKSVLTNEKYNCKITLFKSNKKTLKDNKTDYILRIEPKDINQFNELLDFNELLTELNDFEQQKTNSHELELELDSEKMKGFLMGAFLSSGSINNPQKGQYHFEIRTSSEAYKNLLCRIFNVYNLEPKTLFRRNRYIVYFKKSAQISDILKILKSQNAMFHFEDVIIGHDFTNNMQRLVNLDVCNMNKSSKAGAQQSTMCKVILTSFHFSTLKEREKLYCKLRAQNPNLSMVEMCEEMNKRLPEGEEITKGSLSHIVKKIKDIYAKI</sequence>
<evidence type="ECO:0000256" key="4">
    <source>
        <dbReference type="HAMAP-Rule" id="MF_01420"/>
    </source>
</evidence>
<evidence type="ECO:0000256" key="1">
    <source>
        <dbReference type="ARBA" id="ARBA00022618"/>
    </source>
</evidence>
<dbReference type="Gene3D" id="3.10.28.10">
    <property type="entry name" value="Homing endonucleases"/>
    <property type="match status" value="1"/>
</dbReference>
<evidence type="ECO:0000256" key="2">
    <source>
        <dbReference type="ARBA" id="ARBA00023125"/>
    </source>
</evidence>
<dbReference type="InterPro" id="IPR023054">
    <property type="entry name" value="Sporulation_regulator_WhiA_C"/>
</dbReference>
<evidence type="ECO:0000259" key="6">
    <source>
        <dbReference type="Pfam" id="PF14527"/>
    </source>
</evidence>
<evidence type="ECO:0000259" key="5">
    <source>
        <dbReference type="Pfam" id="PF02650"/>
    </source>
</evidence>
<gene>
    <name evidence="4 7" type="primary">whiA</name>
    <name evidence="7" type="ORF">UREOM_6210</name>
</gene>
<evidence type="ECO:0000313" key="7">
    <source>
        <dbReference type="EMBL" id="GAA5414910.1"/>
    </source>
</evidence>
<dbReference type="PANTHER" id="PTHR37307:SF1">
    <property type="entry name" value="CELL DIVISION PROTEIN WHIA-RELATED"/>
    <property type="match status" value="1"/>
</dbReference>
<organism evidence="7 8">
    <name type="scientific">Ureaplasma ceti</name>
    <dbReference type="NCBI Taxonomy" id="3119530"/>
    <lineage>
        <taxon>Bacteria</taxon>
        <taxon>Bacillati</taxon>
        <taxon>Mycoplasmatota</taxon>
        <taxon>Mycoplasmoidales</taxon>
        <taxon>Mycoplasmoidaceae</taxon>
        <taxon>Ureaplasma</taxon>
    </lineage>
</organism>
<keyword evidence="3 4" id="KW-0131">Cell cycle</keyword>
<evidence type="ECO:0000256" key="3">
    <source>
        <dbReference type="ARBA" id="ARBA00023306"/>
    </source>
</evidence>
<dbReference type="SUPFAM" id="SSF55608">
    <property type="entry name" value="Homing endonucleases"/>
    <property type="match status" value="1"/>
</dbReference>
<protein>
    <recommendedName>
        <fullName evidence="4">Probable cell division protein WhiA</fullName>
    </recommendedName>
</protein>
<comment type="function">
    <text evidence="4">Involved in cell division and chromosome segregation.</text>
</comment>
<dbReference type="GO" id="GO:0003677">
    <property type="term" value="F:DNA binding"/>
    <property type="evidence" value="ECO:0007669"/>
    <property type="project" value="UniProtKB-KW"/>
</dbReference>
<evidence type="ECO:0000313" key="8">
    <source>
        <dbReference type="Proteomes" id="UP001449582"/>
    </source>
</evidence>
<proteinExistence type="inferred from homology"/>
<dbReference type="Proteomes" id="UP001449582">
    <property type="component" value="Unassembled WGS sequence"/>
</dbReference>
<dbReference type="InterPro" id="IPR027434">
    <property type="entry name" value="Homing_endonucl"/>
</dbReference>
<reference evidence="7" key="1">
    <citation type="submission" date="2024-02" db="EMBL/GenBank/DDBJ databases">
        <title>Draft genome sequence of new strains in genus Ureaplasma.</title>
        <authorList>
            <person name="Nakajima Y."/>
            <person name="Segawa T."/>
        </authorList>
    </citation>
    <scope>NUCLEOTIDE SEQUENCE [LARGE SCALE GENOMIC DNA]</scope>
    <source>
        <strain evidence="7">OM1</strain>
    </source>
</reference>
<keyword evidence="1 4" id="KW-0132">Cell division</keyword>
<dbReference type="Pfam" id="PF14527">
    <property type="entry name" value="LAGLIDADG_WhiA"/>
    <property type="match status" value="1"/>
</dbReference>
<feature type="domain" description="Sporulation regulator WhiA C-terminal" evidence="5">
    <location>
        <begin position="238"/>
        <end position="326"/>
    </location>
</feature>
<dbReference type="RefSeq" id="WP_353290070.1">
    <property type="nucleotide sequence ID" value="NZ_BAABQM010000004.1"/>
</dbReference>
<dbReference type="NCBIfam" id="TIGR00647">
    <property type="entry name" value="DNA_bind_WhiA"/>
    <property type="match status" value="1"/>
</dbReference>
<dbReference type="HAMAP" id="MF_01420">
    <property type="entry name" value="HTH_type_WhiA"/>
    <property type="match status" value="1"/>
</dbReference>
<accession>A0ABP9U6E8</accession>
<dbReference type="Pfam" id="PF02650">
    <property type="entry name" value="HTH_WhiA"/>
    <property type="match status" value="1"/>
</dbReference>
<dbReference type="EMBL" id="BAABQM010000004">
    <property type="protein sequence ID" value="GAA5414910.1"/>
    <property type="molecule type" value="Genomic_DNA"/>
</dbReference>
<dbReference type="InterPro" id="IPR003802">
    <property type="entry name" value="Sporulation_regulator_WhiA"/>
</dbReference>
<feature type="domain" description="WhiA LAGLIDADG-like" evidence="6">
    <location>
        <begin position="142"/>
        <end position="232"/>
    </location>
</feature>
<comment type="similarity">
    <text evidence="4">Belongs to the WhiA family.</text>
</comment>